<dbReference type="OrthoDB" id="9784632at2"/>
<keyword evidence="9" id="KW-0411">Iron-sulfur</keyword>
<dbReference type="Gene3D" id="3.20.20.70">
    <property type="entry name" value="Aldolase class I"/>
    <property type="match status" value="1"/>
</dbReference>
<evidence type="ECO:0000259" key="11">
    <source>
        <dbReference type="Pfam" id="PF07992"/>
    </source>
</evidence>
<dbReference type="PANTHER" id="PTHR42917:SF2">
    <property type="entry name" value="2,4-DIENOYL-COA REDUCTASE [(2E)-ENOYL-COA-PRODUCING]"/>
    <property type="match status" value="1"/>
</dbReference>
<keyword evidence="13" id="KW-1185">Reference proteome</keyword>
<evidence type="ECO:0000313" key="13">
    <source>
        <dbReference type="Proteomes" id="UP000199409"/>
    </source>
</evidence>
<comment type="cofactor">
    <cofactor evidence="2">
        <name>[4Fe-4S] cluster</name>
        <dbReference type="ChEBI" id="CHEBI:49883"/>
    </cofactor>
</comment>
<dbReference type="InterPro" id="IPR051793">
    <property type="entry name" value="NADH:flavin_oxidoreductase"/>
</dbReference>
<evidence type="ECO:0000313" key="12">
    <source>
        <dbReference type="EMBL" id="SDZ97470.1"/>
    </source>
</evidence>
<dbReference type="GO" id="GO:0016491">
    <property type="term" value="F:oxidoreductase activity"/>
    <property type="evidence" value="ECO:0007669"/>
    <property type="project" value="UniProtKB-KW"/>
</dbReference>
<evidence type="ECO:0000259" key="10">
    <source>
        <dbReference type="Pfam" id="PF00724"/>
    </source>
</evidence>
<dbReference type="SUPFAM" id="SSF51905">
    <property type="entry name" value="FAD/NAD(P)-binding domain"/>
    <property type="match status" value="1"/>
</dbReference>
<comment type="cofactor">
    <cofactor evidence="1">
        <name>FMN</name>
        <dbReference type="ChEBI" id="CHEBI:58210"/>
    </cofactor>
</comment>
<dbReference type="PRINTS" id="PR00469">
    <property type="entry name" value="PNDRDTASEII"/>
</dbReference>
<dbReference type="PRINTS" id="PR00368">
    <property type="entry name" value="FADPNR"/>
</dbReference>
<evidence type="ECO:0000256" key="2">
    <source>
        <dbReference type="ARBA" id="ARBA00001966"/>
    </source>
</evidence>
<dbReference type="CDD" id="cd02803">
    <property type="entry name" value="OYE_like_FMN_family"/>
    <property type="match status" value="1"/>
</dbReference>
<evidence type="ECO:0000256" key="8">
    <source>
        <dbReference type="ARBA" id="ARBA00023004"/>
    </source>
</evidence>
<dbReference type="PANTHER" id="PTHR42917">
    <property type="entry name" value="2,4-DIENOYL-COA REDUCTASE"/>
    <property type="match status" value="1"/>
</dbReference>
<dbReference type="GO" id="GO:0046872">
    <property type="term" value="F:metal ion binding"/>
    <property type="evidence" value="ECO:0007669"/>
    <property type="project" value="UniProtKB-KW"/>
</dbReference>
<feature type="domain" description="NADH:flavin oxidoreductase/NADH oxidase N-terminal" evidence="10">
    <location>
        <begin position="7"/>
        <end position="329"/>
    </location>
</feature>
<keyword evidence="7" id="KW-0560">Oxidoreductase</keyword>
<protein>
    <submittedName>
        <fullName evidence="12">2,4-dienoyl-CoA reductase</fullName>
    </submittedName>
</protein>
<dbReference type="RefSeq" id="WP_092345188.1">
    <property type="nucleotide sequence ID" value="NZ_FNQN01000002.1"/>
</dbReference>
<evidence type="ECO:0000256" key="4">
    <source>
        <dbReference type="ARBA" id="ARBA00022630"/>
    </source>
</evidence>
<dbReference type="Pfam" id="PF07992">
    <property type="entry name" value="Pyr_redox_2"/>
    <property type="match status" value="1"/>
</dbReference>
<evidence type="ECO:0000256" key="9">
    <source>
        <dbReference type="ARBA" id="ARBA00023014"/>
    </source>
</evidence>
<keyword evidence="6" id="KW-0479">Metal-binding</keyword>
<comment type="similarity">
    <text evidence="3">In the N-terminal section; belongs to the NADH:flavin oxidoreductase/NADH oxidase family.</text>
</comment>
<sequence>MKFSEAFELGQLKLKNRFIMAPVKSAYGNLKGEVTPRHLIYYDNLSKGGVAMIILEPVAVSKSGKEHPKQLTVHLPESQKNLEKIVTVLHQNDTLACLNINHAGRAANPKATGMAAEAPSAVPCPATGQTPEILQKAEIKGILSGYRRAIRTAIAAGFDAIEIQAGHGYLIQQFLSPRTNRREDIYGRDKSLFMKEVFDIVREERQQLTVLVRISGSEFVDGGFGPADNGIILKLAQEYGFDAIHCGFGNACDTPPWYYNHMALPEQKQQEVVQAIRKQTTLPLIVAGRMGDINKLETYERENLADCIALGRPLIADPNFVNKILHQQTDDITSCGYCLQGCLANVKNGSGIGCIVNPRIDKQPLQTKDPKTVAVIGGGPAGMAAATQLAMMGHQATLYEKHPTLGGQFELAYKAPHKESMLRPLHSLIQQTEKQAVNILLGTTATAASVENFDCCIVATGARQMIPEITGLDDQYSMTSLEFFAKTKPVQGKRILIIGAGMVGIEAAEMLADEGYDVVITKRTDTVGNDMEMITKKMLLKRLEQKKNLLISVNTTVLEFTKQQVKYKHHRKEGEWAPFDTVIIAAGMCPEDDLYAQLQATGKSVQLIGDAATPADIYAATQMGYLAAATLV</sequence>
<dbReference type="InterPro" id="IPR013785">
    <property type="entry name" value="Aldolase_TIM"/>
</dbReference>
<dbReference type="GO" id="GO:0010181">
    <property type="term" value="F:FMN binding"/>
    <property type="evidence" value="ECO:0007669"/>
    <property type="project" value="InterPro"/>
</dbReference>
<accession>A0A1H3XE19</accession>
<keyword evidence="4" id="KW-0285">Flavoprotein</keyword>
<keyword evidence="5" id="KW-0288">FMN</keyword>
<evidence type="ECO:0000256" key="6">
    <source>
        <dbReference type="ARBA" id="ARBA00022723"/>
    </source>
</evidence>
<gene>
    <name evidence="12" type="ORF">SAMN05660420_00929</name>
</gene>
<dbReference type="EMBL" id="FNQN01000002">
    <property type="protein sequence ID" value="SDZ97470.1"/>
    <property type="molecule type" value="Genomic_DNA"/>
</dbReference>
<dbReference type="SUPFAM" id="SSF51395">
    <property type="entry name" value="FMN-linked oxidoreductases"/>
    <property type="match status" value="1"/>
</dbReference>
<dbReference type="Proteomes" id="UP000199409">
    <property type="component" value="Unassembled WGS sequence"/>
</dbReference>
<dbReference type="AlphaFoldDB" id="A0A1H3XE19"/>
<dbReference type="InterPro" id="IPR023753">
    <property type="entry name" value="FAD/NAD-binding_dom"/>
</dbReference>
<dbReference type="STRING" id="37625.SAMN05660420_00929"/>
<proteinExistence type="inferred from homology"/>
<feature type="domain" description="FAD/NAD(P)-binding" evidence="11">
    <location>
        <begin position="372"/>
        <end position="599"/>
    </location>
</feature>
<organism evidence="12 13">
    <name type="scientific">Desulfuromusa kysingii</name>
    <dbReference type="NCBI Taxonomy" id="37625"/>
    <lineage>
        <taxon>Bacteria</taxon>
        <taxon>Pseudomonadati</taxon>
        <taxon>Thermodesulfobacteriota</taxon>
        <taxon>Desulfuromonadia</taxon>
        <taxon>Desulfuromonadales</taxon>
        <taxon>Geopsychrobacteraceae</taxon>
        <taxon>Desulfuromusa</taxon>
    </lineage>
</organism>
<evidence type="ECO:0000256" key="1">
    <source>
        <dbReference type="ARBA" id="ARBA00001917"/>
    </source>
</evidence>
<evidence type="ECO:0000256" key="7">
    <source>
        <dbReference type="ARBA" id="ARBA00023002"/>
    </source>
</evidence>
<dbReference type="Gene3D" id="3.40.50.720">
    <property type="entry name" value="NAD(P)-binding Rossmann-like Domain"/>
    <property type="match status" value="2"/>
</dbReference>
<dbReference type="Pfam" id="PF00724">
    <property type="entry name" value="Oxidored_FMN"/>
    <property type="match status" value="1"/>
</dbReference>
<dbReference type="InterPro" id="IPR001155">
    <property type="entry name" value="OxRdtase_FMN_N"/>
</dbReference>
<dbReference type="GO" id="GO:0051536">
    <property type="term" value="F:iron-sulfur cluster binding"/>
    <property type="evidence" value="ECO:0007669"/>
    <property type="project" value="UniProtKB-KW"/>
</dbReference>
<dbReference type="InterPro" id="IPR036188">
    <property type="entry name" value="FAD/NAD-bd_sf"/>
</dbReference>
<reference evidence="12 13" key="1">
    <citation type="submission" date="2016-10" db="EMBL/GenBank/DDBJ databases">
        <authorList>
            <person name="de Groot N.N."/>
        </authorList>
    </citation>
    <scope>NUCLEOTIDE SEQUENCE [LARGE SCALE GENOMIC DNA]</scope>
    <source>
        <strain evidence="12 13">DSM 7343</strain>
    </source>
</reference>
<name>A0A1H3XE19_9BACT</name>
<evidence type="ECO:0000256" key="5">
    <source>
        <dbReference type="ARBA" id="ARBA00022643"/>
    </source>
</evidence>
<keyword evidence="8" id="KW-0408">Iron</keyword>
<evidence type="ECO:0000256" key="3">
    <source>
        <dbReference type="ARBA" id="ARBA00011048"/>
    </source>
</evidence>